<dbReference type="EMBL" id="HE601256">
    <property type="protein sequence ID" value="CAP22606.2"/>
    <property type="molecule type" value="Genomic_DNA"/>
</dbReference>
<dbReference type="CDD" id="cd00637">
    <property type="entry name" value="7tm_classA_rhodopsin-like"/>
    <property type="match status" value="1"/>
</dbReference>
<sequence length="199" mass="23045">MEDYIAVVLITCFVTVSGILSNTYVFLAARKMSSMRSSFGTITKNQTICNSMMCFCFLLIVPVQFGFFTSPIRFTHFVGTTAMTSYEISNLSHLLISVNRLCAVYLPSHYEKFFSIRKTKFMILTIWLTCSWNQDVENSKTARTEFHPTDVFPRIERYHWSNHLLSHRSYFDKSCHHICSRIVMGIHACCGGRNYHTIE</sequence>
<dbReference type="Pfam" id="PF10328">
    <property type="entry name" value="7TM_GPCR_Srx"/>
    <property type="match status" value="1"/>
</dbReference>
<dbReference type="RefSeq" id="XP_045091803.1">
    <property type="nucleotide sequence ID" value="XM_045236913.1"/>
</dbReference>
<accession>A8WQ48</accession>
<dbReference type="PANTHER" id="PTHR23017:SF42">
    <property type="entry name" value="G-PROTEIN COUPLED RECEPTORS FAMILY 1 PROFILE DOMAIN-CONTAINING PROTEIN"/>
    <property type="match status" value="1"/>
</dbReference>
<organism evidence="3 4">
    <name type="scientific">Caenorhabditis briggsae</name>
    <dbReference type="NCBI Taxonomy" id="6238"/>
    <lineage>
        <taxon>Eukaryota</taxon>
        <taxon>Metazoa</taxon>
        <taxon>Ecdysozoa</taxon>
        <taxon>Nematoda</taxon>
        <taxon>Chromadorea</taxon>
        <taxon>Rhabditida</taxon>
        <taxon>Rhabditina</taxon>
        <taxon>Rhabditomorpha</taxon>
        <taxon>Rhabditoidea</taxon>
        <taxon>Rhabditidae</taxon>
        <taxon>Peloderinae</taxon>
        <taxon>Caenorhabditis</taxon>
    </lineage>
</organism>
<protein>
    <submittedName>
        <fullName evidence="3">Protein CBG01319</fullName>
    </submittedName>
</protein>
<dbReference type="GeneID" id="8578073"/>
<keyword evidence="1" id="KW-0472">Membrane</keyword>
<dbReference type="InterPro" id="IPR019430">
    <property type="entry name" value="7TM_GPCR_serpentine_rcpt_Srx"/>
</dbReference>
<keyword evidence="1" id="KW-0812">Transmembrane</keyword>
<evidence type="ECO:0000256" key="1">
    <source>
        <dbReference type="SAM" id="Phobius"/>
    </source>
</evidence>
<evidence type="ECO:0000259" key="2">
    <source>
        <dbReference type="Pfam" id="PF10328"/>
    </source>
</evidence>
<proteinExistence type="predicted"/>
<dbReference type="Proteomes" id="UP000008549">
    <property type="component" value="Unassembled WGS sequence"/>
</dbReference>
<dbReference type="PANTHER" id="PTHR23017">
    <property type="entry name" value="SERPENTINE RECEPTOR, CLASS X"/>
    <property type="match status" value="1"/>
</dbReference>
<feature type="transmembrane region" description="Helical" evidence="1">
    <location>
        <begin position="48"/>
        <end position="68"/>
    </location>
</feature>
<dbReference type="KEGG" id="cbr:CBG_01319"/>
<dbReference type="InParanoid" id="A8WQ48"/>
<dbReference type="SUPFAM" id="SSF81321">
    <property type="entry name" value="Family A G protein-coupled receptor-like"/>
    <property type="match status" value="1"/>
</dbReference>
<dbReference type="CTD" id="8578073"/>
<gene>
    <name evidence="3" type="ORF">CBG01319</name>
    <name evidence="3" type="ORF">CBG_01319</name>
</gene>
<keyword evidence="1" id="KW-1133">Transmembrane helix</keyword>
<dbReference type="HOGENOM" id="CLU_1373318_0_0_1"/>
<reference evidence="3 4" key="1">
    <citation type="journal article" date="2003" name="PLoS Biol.">
        <title>The genome sequence of Caenorhabditis briggsae: a platform for comparative genomics.</title>
        <authorList>
            <person name="Stein L.D."/>
            <person name="Bao Z."/>
            <person name="Blasiar D."/>
            <person name="Blumenthal T."/>
            <person name="Brent M.R."/>
            <person name="Chen N."/>
            <person name="Chinwalla A."/>
            <person name="Clarke L."/>
            <person name="Clee C."/>
            <person name="Coghlan A."/>
            <person name="Coulson A."/>
            <person name="D'Eustachio P."/>
            <person name="Fitch D.H."/>
            <person name="Fulton L.A."/>
            <person name="Fulton R.E."/>
            <person name="Griffiths-Jones S."/>
            <person name="Harris T.W."/>
            <person name="Hillier L.W."/>
            <person name="Kamath R."/>
            <person name="Kuwabara P.E."/>
            <person name="Mardis E.R."/>
            <person name="Marra M.A."/>
            <person name="Miner T.L."/>
            <person name="Minx P."/>
            <person name="Mullikin J.C."/>
            <person name="Plumb R.W."/>
            <person name="Rogers J."/>
            <person name="Schein J.E."/>
            <person name="Sohrmann M."/>
            <person name="Spieth J."/>
            <person name="Stajich J.E."/>
            <person name="Wei C."/>
            <person name="Willey D."/>
            <person name="Wilson R.K."/>
            <person name="Durbin R."/>
            <person name="Waterston R.H."/>
        </authorList>
    </citation>
    <scope>NUCLEOTIDE SEQUENCE [LARGE SCALE GENOMIC DNA]</scope>
    <source>
        <strain evidence="3 4">AF16</strain>
    </source>
</reference>
<reference evidence="3 4" key="2">
    <citation type="journal article" date="2011" name="PLoS Genet.">
        <title>Caenorhabditis briggsae recombinant inbred line genotypes reveal inter-strain incompatibility and the evolution of recombination.</title>
        <authorList>
            <person name="Ross J.A."/>
            <person name="Koboldt D.C."/>
            <person name="Staisch J.E."/>
            <person name="Chamberlin H.M."/>
            <person name="Gupta B.P."/>
            <person name="Miller R.D."/>
            <person name="Baird S.E."/>
            <person name="Haag E.S."/>
        </authorList>
    </citation>
    <scope>NUCLEOTIDE SEQUENCE [LARGE SCALE GENOMIC DNA]</scope>
    <source>
        <strain evidence="3 4">AF16</strain>
    </source>
</reference>
<evidence type="ECO:0000313" key="4">
    <source>
        <dbReference type="Proteomes" id="UP000008549"/>
    </source>
</evidence>
<keyword evidence="4" id="KW-1185">Reference proteome</keyword>
<dbReference type="AlphaFoldDB" id="A8WQ48"/>
<evidence type="ECO:0000313" key="3">
    <source>
        <dbReference type="EMBL" id="CAP22606.2"/>
    </source>
</evidence>
<dbReference type="Gene3D" id="1.20.1070.10">
    <property type="entry name" value="Rhodopsin 7-helix transmembrane proteins"/>
    <property type="match status" value="1"/>
</dbReference>
<feature type="domain" description="7TM GPCR serpentine receptor class x (Srx)" evidence="2">
    <location>
        <begin position="13"/>
        <end position="132"/>
    </location>
</feature>
<name>A8WQ48_CAEBR</name>
<feature type="transmembrane region" description="Helical" evidence="1">
    <location>
        <begin position="6"/>
        <end position="27"/>
    </location>
</feature>